<dbReference type="AlphaFoldDB" id="W9R318"/>
<proteinExistence type="predicted"/>
<dbReference type="SUPFAM" id="SSF51126">
    <property type="entry name" value="Pectin lyase-like"/>
    <property type="match status" value="1"/>
</dbReference>
<feature type="chain" id="PRO_5004932317" evidence="1">
    <location>
        <begin position="29"/>
        <end position="148"/>
    </location>
</feature>
<feature type="signal peptide" evidence="1">
    <location>
        <begin position="1"/>
        <end position="28"/>
    </location>
</feature>
<dbReference type="Proteomes" id="UP000030645">
    <property type="component" value="Unassembled WGS sequence"/>
</dbReference>
<evidence type="ECO:0000313" key="3">
    <source>
        <dbReference type="Proteomes" id="UP000030645"/>
    </source>
</evidence>
<keyword evidence="1" id="KW-0732">Signal</keyword>
<dbReference type="InterPro" id="IPR011050">
    <property type="entry name" value="Pectin_lyase_fold/virulence"/>
</dbReference>
<sequence>MAPSRRSLTMSSFLIILVFHSFVSSCYGRVLDDQPSLSDHVDYSTYGVDDHDHGSLKDYLINSMARLFRFDDFGTTILNVDDFGAKGNGTDDDTQGLSLVLVDRPTGIWAGWAGPSMDGPAQLTPLQAFEMVWDKACSSTGRIVLVVP</sequence>
<evidence type="ECO:0000313" key="2">
    <source>
        <dbReference type="EMBL" id="EXB53507.1"/>
    </source>
</evidence>
<dbReference type="PROSITE" id="PS51257">
    <property type="entry name" value="PROKAR_LIPOPROTEIN"/>
    <property type="match status" value="1"/>
</dbReference>
<keyword evidence="3" id="KW-1185">Reference proteome</keyword>
<reference evidence="3" key="1">
    <citation type="submission" date="2013-01" db="EMBL/GenBank/DDBJ databases">
        <title>Draft Genome Sequence of a Mulberry Tree, Morus notabilis C.K. Schneid.</title>
        <authorList>
            <person name="He N."/>
            <person name="Zhao S."/>
        </authorList>
    </citation>
    <scope>NUCLEOTIDE SEQUENCE</scope>
</reference>
<protein>
    <submittedName>
        <fullName evidence="2">Uncharacterized protein</fullName>
    </submittedName>
</protein>
<organism evidence="2 3">
    <name type="scientific">Morus notabilis</name>
    <dbReference type="NCBI Taxonomy" id="981085"/>
    <lineage>
        <taxon>Eukaryota</taxon>
        <taxon>Viridiplantae</taxon>
        <taxon>Streptophyta</taxon>
        <taxon>Embryophyta</taxon>
        <taxon>Tracheophyta</taxon>
        <taxon>Spermatophyta</taxon>
        <taxon>Magnoliopsida</taxon>
        <taxon>eudicotyledons</taxon>
        <taxon>Gunneridae</taxon>
        <taxon>Pentapetalae</taxon>
        <taxon>rosids</taxon>
        <taxon>fabids</taxon>
        <taxon>Rosales</taxon>
        <taxon>Moraceae</taxon>
        <taxon>Moreae</taxon>
        <taxon>Morus</taxon>
    </lineage>
</organism>
<name>W9R318_9ROSA</name>
<gene>
    <name evidence="2" type="ORF">L484_005937</name>
</gene>
<accession>W9R318</accession>
<evidence type="ECO:0000256" key="1">
    <source>
        <dbReference type="SAM" id="SignalP"/>
    </source>
</evidence>
<dbReference type="EMBL" id="KE344092">
    <property type="protein sequence ID" value="EXB53507.1"/>
    <property type="molecule type" value="Genomic_DNA"/>
</dbReference>